<dbReference type="Proteomes" id="UP000176294">
    <property type="component" value="Unassembled WGS sequence"/>
</dbReference>
<dbReference type="RefSeq" id="WP_070728714.1">
    <property type="nucleotide sequence ID" value="NZ_MDZB01000112.1"/>
</dbReference>
<keyword evidence="3" id="KW-1185">Reference proteome</keyword>
<comment type="caution">
    <text evidence="2">The sequence shown here is derived from an EMBL/GenBank/DDBJ whole genome shotgun (WGS) entry which is preliminary data.</text>
</comment>
<dbReference type="AlphaFoldDB" id="A0A1G1T2A2"/>
<accession>A0A1G1T2A2</accession>
<evidence type="ECO:0000313" key="3">
    <source>
        <dbReference type="Proteomes" id="UP000176294"/>
    </source>
</evidence>
<gene>
    <name evidence="2" type="ORF">BEN47_15625</name>
</gene>
<protein>
    <submittedName>
        <fullName evidence="2">Uncharacterized protein</fullName>
    </submittedName>
</protein>
<evidence type="ECO:0000256" key="1">
    <source>
        <dbReference type="SAM" id="MobiDB-lite"/>
    </source>
</evidence>
<reference evidence="2 3" key="1">
    <citation type="submission" date="2016-08" db="EMBL/GenBank/DDBJ databases">
        <title>Hymenobacter coccineus sp. nov., Hymenobacter lapidarius sp. nov. and Hymenobacter glacialis sp. nov., isolated from Antarctic soil.</title>
        <authorList>
            <person name="Sedlacek I."/>
            <person name="Kralova S."/>
            <person name="Kyrova K."/>
            <person name="Maslanova I."/>
            <person name="Stankova E."/>
            <person name="Vrbovska V."/>
            <person name="Nemec M."/>
            <person name="Bartak M."/>
            <person name="Svec P."/>
            <person name="Busse H.-J."/>
            <person name="Pantucek R."/>
        </authorList>
    </citation>
    <scope>NUCLEOTIDE SEQUENCE [LARGE SCALE GENOMIC DNA]</scope>
    <source>
        <strain evidence="2 3">CCM 8643</strain>
    </source>
</reference>
<sequence length="95" mass="10940">MPKKARRPAAREHAQQSDGAEQQQAFAALLYGHRLTHLAVVKKPRNPDALEVYEEVMDTFDVDLTFDNGLVCRVRSYWLPESMVSWGVNIWQPEE</sequence>
<organism evidence="2 3">
    <name type="scientific">Hymenobacter lapidarius</name>
    <dbReference type="NCBI Taxonomy" id="1908237"/>
    <lineage>
        <taxon>Bacteria</taxon>
        <taxon>Pseudomonadati</taxon>
        <taxon>Bacteroidota</taxon>
        <taxon>Cytophagia</taxon>
        <taxon>Cytophagales</taxon>
        <taxon>Hymenobacteraceae</taxon>
        <taxon>Hymenobacter</taxon>
    </lineage>
</organism>
<name>A0A1G1T2A2_9BACT</name>
<dbReference type="EMBL" id="MDZB01000112">
    <property type="protein sequence ID" value="OGX84986.1"/>
    <property type="molecule type" value="Genomic_DNA"/>
</dbReference>
<feature type="region of interest" description="Disordered" evidence="1">
    <location>
        <begin position="1"/>
        <end position="21"/>
    </location>
</feature>
<proteinExistence type="predicted"/>
<evidence type="ECO:0000313" key="2">
    <source>
        <dbReference type="EMBL" id="OGX84986.1"/>
    </source>
</evidence>